<gene>
    <name evidence="3" type="ORF">GQ43DRAFT_476174</name>
</gene>
<keyword evidence="1" id="KW-1133">Transmembrane helix</keyword>
<evidence type="ECO:0000313" key="3">
    <source>
        <dbReference type="EMBL" id="KAF2196606.1"/>
    </source>
</evidence>
<accession>A0A9P4JBT8</accession>
<keyword evidence="1" id="KW-0812">Transmembrane</keyword>
<feature type="signal peptide" evidence="2">
    <location>
        <begin position="1"/>
        <end position="20"/>
    </location>
</feature>
<comment type="caution">
    <text evidence="3">The sequence shown here is derived from an EMBL/GenBank/DDBJ whole genome shotgun (WGS) entry which is preliminary data.</text>
</comment>
<protein>
    <submittedName>
        <fullName evidence="3">Uncharacterized protein</fullName>
    </submittedName>
</protein>
<name>A0A9P4JBT8_9PLEO</name>
<feature type="chain" id="PRO_5040230832" evidence="2">
    <location>
        <begin position="21"/>
        <end position="256"/>
    </location>
</feature>
<feature type="transmembrane region" description="Helical" evidence="1">
    <location>
        <begin position="165"/>
        <end position="192"/>
    </location>
</feature>
<dbReference type="EMBL" id="ML994356">
    <property type="protein sequence ID" value="KAF2196606.1"/>
    <property type="molecule type" value="Genomic_DNA"/>
</dbReference>
<organism evidence="3 4">
    <name type="scientific">Delitschia confertaspora ATCC 74209</name>
    <dbReference type="NCBI Taxonomy" id="1513339"/>
    <lineage>
        <taxon>Eukaryota</taxon>
        <taxon>Fungi</taxon>
        <taxon>Dikarya</taxon>
        <taxon>Ascomycota</taxon>
        <taxon>Pezizomycotina</taxon>
        <taxon>Dothideomycetes</taxon>
        <taxon>Pleosporomycetidae</taxon>
        <taxon>Pleosporales</taxon>
        <taxon>Delitschiaceae</taxon>
        <taxon>Delitschia</taxon>
    </lineage>
</organism>
<sequence length="256" mass="28120">MKAIAPSMALLPLLISSTIAAPTRSRSHCRCMLAESEKPWASSLTLHNTPAVQNDYCSSLGPEVEKWESIDPDLYRSFFDVDEKPISLPKASATGTSDERPLSTTVLMAMGKVVGSKGAGNSKNNIVGEHNNGKLLPSAPTQRPKIICRTVVDEVNDDSNSSTTLFVIGIIIIMAILALMAEGLNLLLNCIWKPTQHRRIHSIRLTGEEKTLLAYSMSQERLDRLGSVSEKVPDYACTAYLVEPEDEQDEERRPVL</sequence>
<reference evidence="3" key="1">
    <citation type="journal article" date="2020" name="Stud. Mycol.">
        <title>101 Dothideomycetes genomes: a test case for predicting lifestyles and emergence of pathogens.</title>
        <authorList>
            <person name="Haridas S."/>
            <person name="Albert R."/>
            <person name="Binder M."/>
            <person name="Bloem J."/>
            <person name="Labutti K."/>
            <person name="Salamov A."/>
            <person name="Andreopoulos B."/>
            <person name="Baker S."/>
            <person name="Barry K."/>
            <person name="Bills G."/>
            <person name="Bluhm B."/>
            <person name="Cannon C."/>
            <person name="Castanera R."/>
            <person name="Culley D."/>
            <person name="Daum C."/>
            <person name="Ezra D."/>
            <person name="Gonzalez J."/>
            <person name="Henrissat B."/>
            <person name="Kuo A."/>
            <person name="Liang C."/>
            <person name="Lipzen A."/>
            <person name="Lutzoni F."/>
            <person name="Magnuson J."/>
            <person name="Mondo S."/>
            <person name="Nolan M."/>
            <person name="Ohm R."/>
            <person name="Pangilinan J."/>
            <person name="Park H.-J."/>
            <person name="Ramirez L."/>
            <person name="Alfaro M."/>
            <person name="Sun H."/>
            <person name="Tritt A."/>
            <person name="Yoshinaga Y."/>
            <person name="Zwiers L.-H."/>
            <person name="Turgeon B."/>
            <person name="Goodwin S."/>
            <person name="Spatafora J."/>
            <person name="Crous P."/>
            <person name="Grigoriev I."/>
        </authorList>
    </citation>
    <scope>NUCLEOTIDE SEQUENCE</scope>
    <source>
        <strain evidence="3">ATCC 74209</strain>
    </source>
</reference>
<dbReference type="AlphaFoldDB" id="A0A9P4JBT8"/>
<evidence type="ECO:0000256" key="2">
    <source>
        <dbReference type="SAM" id="SignalP"/>
    </source>
</evidence>
<keyword evidence="4" id="KW-1185">Reference proteome</keyword>
<evidence type="ECO:0000256" key="1">
    <source>
        <dbReference type="SAM" id="Phobius"/>
    </source>
</evidence>
<keyword evidence="2" id="KW-0732">Signal</keyword>
<evidence type="ECO:0000313" key="4">
    <source>
        <dbReference type="Proteomes" id="UP000799536"/>
    </source>
</evidence>
<proteinExistence type="predicted"/>
<keyword evidence="1" id="KW-0472">Membrane</keyword>
<dbReference type="Proteomes" id="UP000799536">
    <property type="component" value="Unassembled WGS sequence"/>
</dbReference>
<dbReference type="OrthoDB" id="3936754at2759"/>